<dbReference type="Proteomes" id="UP000050901">
    <property type="component" value="Unassembled WGS sequence"/>
</dbReference>
<dbReference type="RefSeq" id="WP_056968366.1">
    <property type="nucleotide sequence ID" value="NZ_AZEQ01000010.1"/>
</dbReference>
<gene>
    <name evidence="1" type="ORF">FC47_GL000240</name>
</gene>
<accession>A0A0R1P7T8</accession>
<name>A0A0R1P7T8_LIMMU</name>
<organism evidence="1 2">
    <name type="scientific">Limosilactobacillus mucosae DSM 13345</name>
    <dbReference type="NCBI Taxonomy" id="1423771"/>
    <lineage>
        <taxon>Bacteria</taxon>
        <taxon>Bacillati</taxon>
        <taxon>Bacillota</taxon>
        <taxon>Bacilli</taxon>
        <taxon>Lactobacillales</taxon>
        <taxon>Lactobacillaceae</taxon>
        <taxon>Limosilactobacillus</taxon>
    </lineage>
</organism>
<evidence type="ECO:0000313" key="2">
    <source>
        <dbReference type="Proteomes" id="UP000050901"/>
    </source>
</evidence>
<comment type="caution">
    <text evidence="1">The sequence shown here is derived from an EMBL/GenBank/DDBJ whole genome shotgun (WGS) entry which is preliminary data.</text>
</comment>
<protein>
    <submittedName>
        <fullName evidence="1">Uncharacterized protein</fullName>
    </submittedName>
</protein>
<reference evidence="1 2" key="1">
    <citation type="journal article" date="2015" name="Genome Announc.">
        <title>Expanding the biotechnology potential of lactobacilli through comparative genomics of 213 strains and associated genera.</title>
        <authorList>
            <person name="Sun Z."/>
            <person name="Harris H.M."/>
            <person name="McCann A."/>
            <person name="Guo C."/>
            <person name="Argimon S."/>
            <person name="Zhang W."/>
            <person name="Yang X."/>
            <person name="Jeffery I.B."/>
            <person name="Cooney J.C."/>
            <person name="Kagawa T.F."/>
            <person name="Liu W."/>
            <person name="Song Y."/>
            <person name="Salvetti E."/>
            <person name="Wrobel A."/>
            <person name="Rasinkangas P."/>
            <person name="Parkhill J."/>
            <person name="Rea M.C."/>
            <person name="O'Sullivan O."/>
            <person name="Ritari J."/>
            <person name="Douillard F.P."/>
            <person name="Paul Ross R."/>
            <person name="Yang R."/>
            <person name="Briner A.E."/>
            <person name="Felis G.E."/>
            <person name="de Vos W.M."/>
            <person name="Barrangou R."/>
            <person name="Klaenhammer T.R."/>
            <person name="Caufield P.W."/>
            <person name="Cui Y."/>
            <person name="Zhang H."/>
            <person name="O'Toole P.W."/>
        </authorList>
    </citation>
    <scope>NUCLEOTIDE SEQUENCE [LARGE SCALE GENOMIC DNA]</scope>
    <source>
        <strain evidence="1 2">DSM 13345</strain>
    </source>
</reference>
<evidence type="ECO:0000313" key="1">
    <source>
        <dbReference type="EMBL" id="KRL25706.1"/>
    </source>
</evidence>
<dbReference type="PATRIC" id="fig|1423771.3.peg.247"/>
<dbReference type="EMBL" id="AZEQ01000010">
    <property type="protein sequence ID" value="KRL25706.1"/>
    <property type="molecule type" value="Genomic_DNA"/>
</dbReference>
<sequence length="68" mass="7667">MIEMEIYEVIPTTFVGPSHVVVAKNEIDAIKLVVDYLNQNQTQFTHRASEFLANAIHPDSMPEPTIIV</sequence>
<proteinExistence type="predicted"/>
<dbReference type="AlphaFoldDB" id="A0A0R1P7T8"/>